<dbReference type="Gene3D" id="1.10.287.1080">
    <property type="entry name" value="MazG-like"/>
    <property type="match status" value="1"/>
</dbReference>
<dbReference type="InterPro" id="IPR038019">
    <property type="entry name" value="PRib_AMP_CycHydrolase_sf"/>
</dbReference>
<evidence type="ECO:0000256" key="6">
    <source>
        <dbReference type="ARBA" id="ARBA00012721"/>
    </source>
</evidence>
<evidence type="ECO:0000256" key="8">
    <source>
        <dbReference type="ARBA" id="ARBA00022605"/>
    </source>
</evidence>
<keyword evidence="8" id="KW-0028">Amino-acid biosynthesis</keyword>
<dbReference type="EC" id="3.5.4.19" evidence="6"/>
<dbReference type="Proteomes" id="UP000322214">
    <property type="component" value="Chromosome"/>
</dbReference>
<dbReference type="NCBIfam" id="TIGR03188">
    <property type="entry name" value="histidine_hisI"/>
    <property type="match status" value="1"/>
</dbReference>
<evidence type="ECO:0000256" key="12">
    <source>
        <dbReference type="ARBA" id="ARBA00023102"/>
    </source>
</evidence>
<keyword evidence="10 15" id="KW-0378">Hydrolase</keyword>
<keyword evidence="16" id="KW-1185">Reference proteome</keyword>
<dbReference type="Pfam" id="PF01503">
    <property type="entry name" value="PRA-PH"/>
    <property type="match status" value="1"/>
</dbReference>
<evidence type="ECO:0000313" key="15">
    <source>
        <dbReference type="EMBL" id="QEG25227.1"/>
    </source>
</evidence>
<organism evidence="15 16">
    <name type="scientific">Mariniblastus fucicola</name>
    <dbReference type="NCBI Taxonomy" id="980251"/>
    <lineage>
        <taxon>Bacteria</taxon>
        <taxon>Pseudomonadati</taxon>
        <taxon>Planctomycetota</taxon>
        <taxon>Planctomycetia</taxon>
        <taxon>Pirellulales</taxon>
        <taxon>Pirellulaceae</taxon>
        <taxon>Mariniblastus</taxon>
    </lineage>
</organism>
<proteinExistence type="predicted"/>
<protein>
    <recommendedName>
        <fullName evidence="7">Histidine biosynthesis bifunctional protein HisIE</fullName>
        <ecNumber evidence="6">3.5.4.19</ecNumber>
        <ecNumber evidence="5">3.6.1.31</ecNumber>
    </recommendedName>
</protein>
<dbReference type="GO" id="GO:0000105">
    <property type="term" value="P:L-histidine biosynthetic process"/>
    <property type="evidence" value="ECO:0007669"/>
    <property type="project" value="UniProtKB-UniPathway"/>
</dbReference>
<dbReference type="KEGG" id="mff:MFFC18_51510"/>
<keyword evidence="13" id="KW-0511">Multifunctional enzyme</keyword>
<dbReference type="UniPathway" id="UPA00031">
    <property type="reaction ID" value="UER00007"/>
</dbReference>
<gene>
    <name evidence="15" type="ORF">MFFC18_51510</name>
</gene>
<dbReference type="PANTHER" id="PTHR42945:SF1">
    <property type="entry name" value="HISTIDINE BIOSYNTHESIS BIFUNCTIONAL PROTEIN HIS7"/>
    <property type="match status" value="1"/>
</dbReference>
<evidence type="ECO:0000256" key="2">
    <source>
        <dbReference type="ARBA" id="ARBA00001460"/>
    </source>
</evidence>
<evidence type="ECO:0000256" key="4">
    <source>
        <dbReference type="ARBA" id="ARBA00005204"/>
    </source>
</evidence>
<dbReference type="EC" id="3.6.1.31" evidence="5"/>
<dbReference type="PANTHER" id="PTHR42945">
    <property type="entry name" value="HISTIDINE BIOSYNTHESIS BIFUNCTIONAL PROTEIN"/>
    <property type="match status" value="1"/>
</dbReference>
<comment type="catalytic activity">
    <reaction evidence="2">
        <text>1-(5-phospho-beta-D-ribosyl)-ATP + H2O = 1-(5-phospho-beta-D-ribosyl)-5'-AMP + diphosphate + H(+)</text>
        <dbReference type="Rhea" id="RHEA:22828"/>
        <dbReference type="ChEBI" id="CHEBI:15377"/>
        <dbReference type="ChEBI" id="CHEBI:15378"/>
        <dbReference type="ChEBI" id="CHEBI:33019"/>
        <dbReference type="ChEBI" id="CHEBI:59457"/>
        <dbReference type="ChEBI" id="CHEBI:73183"/>
        <dbReference type="EC" id="3.6.1.31"/>
    </reaction>
</comment>
<dbReference type="GO" id="GO:0004635">
    <property type="term" value="F:phosphoribosyl-AMP cyclohydrolase activity"/>
    <property type="evidence" value="ECO:0007669"/>
    <property type="project" value="UniProtKB-EC"/>
</dbReference>
<evidence type="ECO:0000256" key="1">
    <source>
        <dbReference type="ARBA" id="ARBA00000024"/>
    </source>
</evidence>
<evidence type="ECO:0000256" key="10">
    <source>
        <dbReference type="ARBA" id="ARBA00022801"/>
    </source>
</evidence>
<name>A0A5B9PER1_9BACT</name>
<comment type="pathway">
    <text evidence="3">Amino-acid biosynthesis; L-histidine biosynthesis; L-histidine from 5-phospho-alpha-D-ribose 1-diphosphate: step 3/9.</text>
</comment>
<dbReference type="SUPFAM" id="SSF141734">
    <property type="entry name" value="HisI-like"/>
    <property type="match status" value="1"/>
</dbReference>
<reference evidence="15 16" key="1">
    <citation type="submission" date="2019-08" db="EMBL/GenBank/DDBJ databases">
        <title>Deep-cultivation of Planctomycetes and their phenomic and genomic characterization uncovers novel biology.</title>
        <authorList>
            <person name="Wiegand S."/>
            <person name="Jogler M."/>
            <person name="Boedeker C."/>
            <person name="Pinto D."/>
            <person name="Vollmers J."/>
            <person name="Rivas-Marin E."/>
            <person name="Kohn T."/>
            <person name="Peeters S.H."/>
            <person name="Heuer A."/>
            <person name="Rast P."/>
            <person name="Oberbeckmann S."/>
            <person name="Bunk B."/>
            <person name="Jeske O."/>
            <person name="Meyerdierks A."/>
            <person name="Storesund J.E."/>
            <person name="Kallscheuer N."/>
            <person name="Luecker S."/>
            <person name="Lage O.M."/>
            <person name="Pohl T."/>
            <person name="Merkel B.J."/>
            <person name="Hornburger P."/>
            <person name="Mueller R.-W."/>
            <person name="Bruemmer F."/>
            <person name="Labrenz M."/>
            <person name="Spormann A.M."/>
            <person name="Op den Camp H."/>
            <person name="Overmann J."/>
            <person name="Amann R."/>
            <person name="Jetten M.S.M."/>
            <person name="Mascher T."/>
            <person name="Medema M.H."/>
            <person name="Devos D.P."/>
            <person name="Kaster A.-K."/>
            <person name="Ovreas L."/>
            <person name="Rohde M."/>
            <person name="Galperin M.Y."/>
            <person name="Jogler C."/>
        </authorList>
    </citation>
    <scope>NUCLEOTIDE SEQUENCE [LARGE SCALE GENOMIC DNA]</scope>
    <source>
        <strain evidence="15 16">FC18</strain>
    </source>
</reference>
<dbReference type="SUPFAM" id="SSF101386">
    <property type="entry name" value="all-alpha NTP pyrophosphatases"/>
    <property type="match status" value="1"/>
</dbReference>
<evidence type="ECO:0000256" key="5">
    <source>
        <dbReference type="ARBA" id="ARBA00012414"/>
    </source>
</evidence>
<accession>A0A5B9PER1</accession>
<evidence type="ECO:0000256" key="3">
    <source>
        <dbReference type="ARBA" id="ARBA00005169"/>
    </source>
</evidence>
<dbReference type="Pfam" id="PF01502">
    <property type="entry name" value="PRA-CH"/>
    <property type="match status" value="1"/>
</dbReference>
<dbReference type="EMBL" id="CP042912">
    <property type="protein sequence ID" value="QEG25227.1"/>
    <property type="molecule type" value="Genomic_DNA"/>
</dbReference>
<dbReference type="STRING" id="980251.GCA_001642875_03812"/>
<evidence type="ECO:0000256" key="7">
    <source>
        <dbReference type="ARBA" id="ARBA00017720"/>
    </source>
</evidence>
<dbReference type="OrthoDB" id="9795769at2"/>
<dbReference type="GO" id="GO:0004636">
    <property type="term" value="F:phosphoribosyl-ATP diphosphatase activity"/>
    <property type="evidence" value="ECO:0007669"/>
    <property type="project" value="UniProtKB-EC"/>
</dbReference>
<keyword evidence="11" id="KW-0067">ATP-binding</keyword>
<evidence type="ECO:0000256" key="11">
    <source>
        <dbReference type="ARBA" id="ARBA00022840"/>
    </source>
</evidence>
<dbReference type="InterPro" id="IPR002496">
    <property type="entry name" value="PRib_AMP_CycHydrolase_dom"/>
</dbReference>
<dbReference type="Gene3D" id="3.10.20.810">
    <property type="entry name" value="Phosphoribosyl-AMP cyclohydrolase"/>
    <property type="match status" value="1"/>
</dbReference>
<keyword evidence="9" id="KW-0547">Nucleotide-binding</keyword>
<comment type="pathway">
    <text evidence="4">Amino-acid biosynthesis; L-histidine biosynthesis; L-histidine from 5-phospho-alpha-D-ribose 1-diphosphate: step 2/9.</text>
</comment>
<dbReference type="InterPro" id="IPR008179">
    <property type="entry name" value="HisE"/>
</dbReference>
<evidence type="ECO:0000256" key="13">
    <source>
        <dbReference type="ARBA" id="ARBA00023268"/>
    </source>
</evidence>
<feature type="domain" description="Phosphoribosyl-AMP cyclohydrolase" evidence="14">
    <location>
        <begin position="158"/>
        <end position="230"/>
    </location>
</feature>
<sequence>MIIPKVSIFAESMLVEQQESLVAKLKHWGFLGSAFLVVEGSGNEAFAGSLLKVIKKVSGFCDLLIRFDTASDDLAIEMLNVGASSLVVGSASQTEQWPTVPDDRMRIDADLSDVYCTENLESNPNIIADFLIERLKSDRPDGMWPTVICDQLGIALGLAYSNEASLRHAIATRNGTYWSRSRNELWVKGATSGATQQLLGIRLDCDSDCLRFTVTQGPPGFCHKKTHTCFGEERSIATVLHRLAERIESSNEKSFTRRLATDAGLLEKKLLEEAKELSDASQEDDRYEVAWETADVFYFSLVAMLKNGVGLDEVYAELARRMNRVIRRD</sequence>
<keyword evidence="12" id="KW-0368">Histidine biosynthesis</keyword>
<dbReference type="RefSeq" id="WP_075085816.1">
    <property type="nucleotide sequence ID" value="NZ_CP042912.1"/>
</dbReference>
<evidence type="ECO:0000313" key="16">
    <source>
        <dbReference type="Proteomes" id="UP000322214"/>
    </source>
</evidence>
<evidence type="ECO:0000256" key="9">
    <source>
        <dbReference type="ARBA" id="ARBA00022741"/>
    </source>
</evidence>
<evidence type="ECO:0000259" key="14">
    <source>
        <dbReference type="Pfam" id="PF01502"/>
    </source>
</evidence>
<dbReference type="InterPro" id="IPR021130">
    <property type="entry name" value="PRib-ATP_PPHydrolase-like"/>
</dbReference>
<comment type="catalytic activity">
    <reaction evidence="1">
        <text>1-(5-phospho-beta-D-ribosyl)-5'-AMP + H2O = 1-(5-phospho-beta-D-ribosyl)-5-[(5-phospho-beta-D-ribosylamino)methylideneamino]imidazole-4-carboxamide</text>
        <dbReference type="Rhea" id="RHEA:20049"/>
        <dbReference type="ChEBI" id="CHEBI:15377"/>
        <dbReference type="ChEBI" id="CHEBI:58435"/>
        <dbReference type="ChEBI" id="CHEBI:59457"/>
        <dbReference type="EC" id="3.5.4.19"/>
    </reaction>
</comment>
<dbReference type="AlphaFoldDB" id="A0A5B9PER1"/>
<dbReference type="GO" id="GO:0005524">
    <property type="term" value="F:ATP binding"/>
    <property type="evidence" value="ECO:0007669"/>
    <property type="project" value="UniProtKB-KW"/>
</dbReference>